<evidence type="ECO:0000259" key="9">
    <source>
        <dbReference type="Pfam" id="PF08281"/>
    </source>
</evidence>
<dbReference type="Gene3D" id="1.10.1740.10">
    <property type="match status" value="1"/>
</dbReference>
<feature type="domain" description="RNA polymerase sigma factor 70 region 4 type 2" evidence="9">
    <location>
        <begin position="146"/>
        <end position="197"/>
    </location>
</feature>
<evidence type="ECO:0000313" key="10">
    <source>
        <dbReference type="EMBL" id="QDT38647.1"/>
    </source>
</evidence>
<dbReference type="InterPro" id="IPR036388">
    <property type="entry name" value="WH-like_DNA-bd_sf"/>
</dbReference>
<evidence type="ECO:0000259" key="8">
    <source>
        <dbReference type="Pfam" id="PF04542"/>
    </source>
</evidence>
<keyword evidence="5 6" id="KW-0804">Transcription</keyword>
<dbReference type="NCBIfam" id="TIGR02937">
    <property type="entry name" value="sigma70-ECF"/>
    <property type="match status" value="1"/>
</dbReference>
<dbReference type="InterPro" id="IPR000838">
    <property type="entry name" value="RNA_pol_sigma70_ECF_CS"/>
</dbReference>
<keyword evidence="3 6" id="KW-0731">Sigma factor</keyword>
<feature type="domain" description="RNA polymerase sigma-70 region 2" evidence="8">
    <location>
        <begin position="36"/>
        <end position="103"/>
    </location>
</feature>
<name>A0A517R460_9PLAN</name>
<evidence type="ECO:0000256" key="7">
    <source>
        <dbReference type="SAM" id="MobiDB-lite"/>
    </source>
</evidence>
<dbReference type="PANTHER" id="PTHR43133:SF8">
    <property type="entry name" value="RNA POLYMERASE SIGMA FACTOR HI_1459-RELATED"/>
    <property type="match status" value="1"/>
</dbReference>
<dbReference type="PANTHER" id="PTHR43133">
    <property type="entry name" value="RNA POLYMERASE ECF-TYPE SIGMA FACTO"/>
    <property type="match status" value="1"/>
</dbReference>
<gene>
    <name evidence="10" type="primary">rpoE_4</name>
    <name evidence="10" type="ORF">Pan189_30420</name>
</gene>
<dbReference type="SUPFAM" id="SSF88659">
    <property type="entry name" value="Sigma3 and sigma4 domains of RNA polymerase sigma factors"/>
    <property type="match status" value="1"/>
</dbReference>
<dbReference type="GO" id="GO:0016987">
    <property type="term" value="F:sigma factor activity"/>
    <property type="evidence" value="ECO:0007669"/>
    <property type="project" value="UniProtKB-KW"/>
</dbReference>
<dbReference type="AlphaFoldDB" id="A0A517R460"/>
<dbReference type="InterPro" id="IPR013325">
    <property type="entry name" value="RNA_pol_sigma_r2"/>
</dbReference>
<dbReference type="KEGG" id="svp:Pan189_30420"/>
<evidence type="ECO:0000256" key="1">
    <source>
        <dbReference type="ARBA" id="ARBA00010641"/>
    </source>
</evidence>
<reference evidence="10 11" key="1">
    <citation type="submission" date="2019-02" db="EMBL/GenBank/DDBJ databases">
        <title>Deep-cultivation of Planctomycetes and their phenomic and genomic characterization uncovers novel biology.</title>
        <authorList>
            <person name="Wiegand S."/>
            <person name="Jogler M."/>
            <person name="Boedeker C."/>
            <person name="Pinto D."/>
            <person name="Vollmers J."/>
            <person name="Rivas-Marin E."/>
            <person name="Kohn T."/>
            <person name="Peeters S.H."/>
            <person name="Heuer A."/>
            <person name="Rast P."/>
            <person name="Oberbeckmann S."/>
            <person name="Bunk B."/>
            <person name="Jeske O."/>
            <person name="Meyerdierks A."/>
            <person name="Storesund J.E."/>
            <person name="Kallscheuer N."/>
            <person name="Luecker S."/>
            <person name="Lage O.M."/>
            <person name="Pohl T."/>
            <person name="Merkel B.J."/>
            <person name="Hornburger P."/>
            <person name="Mueller R.-W."/>
            <person name="Bruemmer F."/>
            <person name="Labrenz M."/>
            <person name="Spormann A.M."/>
            <person name="Op den Camp H."/>
            <person name="Overmann J."/>
            <person name="Amann R."/>
            <person name="Jetten M.S.M."/>
            <person name="Mascher T."/>
            <person name="Medema M.H."/>
            <person name="Devos D.P."/>
            <person name="Kaster A.-K."/>
            <person name="Ovreas L."/>
            <person name="Rohde M."/>
            <person name="Galperin M.Y."/>
            <person name="Jogler C."/>
        </authorList>
    </citation>
    <scope>NUCLEOTIDE SEQUENCE [LARGE SCALE GENOMIC DNA]</scope>
    <source>
        <strain evidence="10 11">Pan189</strain>
    </source>
</reference>
<keyword evidence="4 6" id="KW-0238">DNA-binding</keyword>
<dbReference type="EMBL" id="CP036268">
    <property type="protein sequence ID" value="QDT38647.1"/>
    <property type="molecule type" value="Genomic_DNA"/>
</dbReference>
<dbReference type="RefSeq" id="WP_310820533.1">
    <property type="nucleotide sequence ID" value="NZ_CP036268.1"/>
</dbReference>
<evidence type="ECO:0000256" key="6">
    <source>
        <dbReference type="RuleBase" id="RU000716"/>
    </source>
</evidence>
<dbReference type="GO" id="GO:0003677">
    <property type="term" value="F:DNA binding"/>
    <property type="evidence" value="ECO:0007669"/>
    <property type="project" value="UniProtKB-KW"/>
</dbReference>
<organism evidence="10 11">
    <name type="scientific">Stratiformator vulcanicus</name>
    <dbReference type="NCBI Taxonomy" id="2527980"/>
    <lineage>
        <taxon>Bacteria</taxon>
        <taxon>Pseudomonadati</taxon>
        <taxon>Planctomycetota</taxon>
        <taxon>Planctomycetia</taxon>
        <taxon>Planctomycetales</taxon>
        <taxon>Planctomycetaceae</taxon>
        <taxon>Stratiformator</taxon>
    </lineage>
</organism>
<evidence type="ECO:0000256" key="3">
    <source>
        <dbReference type="ARBA" id="ARBA00023082"/>
    </source>
</evidence>
<dbReference type="CDD" id="cd06171">
    <property type="entry name" value="Sigma70_r4"/>
    <property type="match status" value="1"/>
</dbReference>
<evidence type="ECO:0000256" key="2">
    <source>
        <dbReference type="ARBA" id="ARBA00023015"/>
    </source>
</evidence>
<feature type="region of interest" description="Disordered" evidence="7">
    <location>
        <begin position="100"/>
        <end position="123"/>
    </location>
</feature>
<dbReference type="Proteomes" id="UP000317318">
    <property type="component" value="Chromosome"/>
</dbReference>
<protein>
    <recommendedName>
        <fullName evidence="6">RNA polymerase sigma factor</fullName>
    </recommendedName>
</protein>
<dbReference type="InterPro" id="IPR013324">
    <property type="entry name" value="RNA_pol_sigma_r3/r4-like"/>
</dbReference>
<keyword evidence="2 6" id="KW-0805">Transcription regulation</keyword>
<sequence length="206" mass="23072">MAVAEAESTKPARITDPDAQLMMRVRDGDEEAFAQLVSAYQNRLIGVFYHIAATRDEAEDLAQETFLRVYRARGTYEPTAKFSTWLYRIAQNLASNSRRGAGRRKEVAYGGNESGPLGPRPAENVATEKSALMPSRMLAKAEVQDIVRLALDELGERQKMAVLLHKFEGMSYADIAESMEMSIPAVKSLLSRAREKLRSRLEAYVR</sequence>
<dbReference type="SUPFAM" id="SSF88946">
    <property type="entry name" value="Sigma2 domain of RNA polymerase sigma factors"/>
    <property type="match status" value="1"/>
</dbReference>
<dbReference type="GO" id="GO:0006352">
    <property type="term" value="P:DNA-templated transcription initiation"/>
    <property type="evidence" value="ECO:0007669"/>
    <property type="project" value="InterPro"/>
</dbReference>
<dbReference type="InterPro" id="IPR039425">
    <property type="entry name" value="RNA_pol_sigma-70-like"/>
</dbReference>
<evidence type="ECO:0000256" key="5">
    <source>
        <dbReference type="ARBA" id="ARBA00023163"/>
    </source>
</evidence>
<accession>A0A517R460</accession>
<comment type="similarity">
    <text evidence="1 6">Belongs to the sigma-70 factor family. ECF subfamily.</text>
</comment>
<dbReference type="InterPro" id="IPR014284">
    <property type="entry name" value="RNA_pol_sigma-70_dom"/>
</dbReference>
<dbReference type="Pfam" id="PF08281">
    <property type="entry name" value="Sigma70_r4_2"/>
    <property type="match status" value="1"/>
</dbReference>
<dbReference type="PROSITE" id="PS01063">
    <property type="entry name" value="SIGMA70_ECF"/>
    <property type="match status" value="1"/>
</dbReference>
<proteinExistence type="inferred from homology"/>
<dbReference type="Pfam" id="PF04542">
    <property type="entry name" value="Sigma70_r2"/>
    <property type="match status" value="1"/>
</dbReference>
<evidence type="ECO:0000256" key="4">
    <source>
        <dbReference type="ARBA" id="ARBA00023125"/>
    </source>
</evidence>
<dbReference type="Gene3D" id="1.10.10.10">
    <property type="entry name" value="Winged helix-like DNA-binding domain superfamily/Winged helix DNA-binding domain"/>
    <property type="match status" value="1"/>
</dbReference>
<dbReference type="InterPro" id="IPR007627">
    <property type="entry name" value="RNA_pol_sigma70_r2"/>
</dbReference>
<keyword evidence="11" id="KW-1185">Reference proteome</keyword>
<evidence type="ECO:0000313" key="11">
    <source>
        <dbReference type="Proteomes" id="UP000317318"/>
    </source>
</evidence>
<dbReference type="InterPro" id="IPR013249">
    <property type="entry name" value="RNA_pol_sigma70_r4_t2"/>
</dbReference>